<proteinExistence type="predicted"/>
<evidence type="ECO:0000256" key="2">
    <source>
        <dbReference type="SAM" id="SignalP"/>
    </source>
</evidence>
<evidence type="ECO:0000313" key="3">
    <source>
        <dbReference type="Proteomes" id="UP000829999"/>
    </source>
</evidence>
<evidence type="ECO:0000313" key="7">
    <source>
        <dbReference type="RefSeq" id="XP_050562081.1"/>
    </source>
</evidence>
<dbReference type="Proteomes" id="UP000829999">
    <property type="component" value="Chromosome 28"/>
</dbReference>
<evidence type="ECO:0000313" key="8">
    <source>
        <dbReference type="RefSeq" id="XP_050562082.1"/>
    </source>
</evidence>
<dbReference type="RefSeq" id="XP_050562081.1">
    <property type="nucleotide sequence ID" value="XM_050706124.1"/>
</dbReference>
<keyword evidence="2" id="KW-0732">Signal</keyword>
<dbReference type="RefSeq" id="XP_035434317.2">
    <property type="nucleotide sequence ID" value="XM_035578424.2"/>
</dbReference>
<gene>
    <name evidence="4 5 6 7 8" type="primary">LOC118265576</name>
</gene>
<dbReference type="RefSeq" id="XP_050562079.1">
    <property type="nucleotide sequence ID" value="XM_050706122.1"/>
</dbReference>
<protein>
    <submittedName>
        <fullName evidence="4">Uncharacterized protein LOC118265576 isoform X5</fullName>
    </submittedName>
    <submittedName>
        <fullName evidence="5">Uncharacterized protein LOC118265576 isoform X6</fullName>
    </submittedName>
    <submittedName>
        <fullName evidence="6">Uncharacterized protein LOC118265576 isoform X7</fullName>
    </submittedName>
    <submittedName>
        <fullName evidence="7">Uncharacterized protein LOC118265576 isoform X8</fullName>
    </submittedName>
    <submittedName>
        <fullName evidence="8">Uncharacterized protein LOC118265576 isoform X9</fullName>
    </submittedName>
</protein>
<sequence>MFLNKTCVVLLVAFLGTSWFTGDVSASPRPQEPRVDQNPNQVSPYGGSGYHTPPQYQPQYQPQPYYPQPQYYPQPYYPPPQYYPPQPQTPENAPLINTWNGFHDWAQNIVQSALGQKFPKGRQ</sequence>
<dbReference type="RefSeq" id="XP_050562080.1">
    <property type="nucleotide sequence ID" value="XM_050706123.1"/>
</dbReference>
<organism evidence="3 4">
    <name type="scientific">Spodoptera frugiperda</name>
    <name type="common">Fall armyworm</name>
    <dbReference type="NCBI Taxonomy" id="7108"/>
    <lineage>
        <taxon>Eukaryota</taxon>
        <taxon>Metazoa</taxon>
        <taxon>Ecdysozoa</taxon>
        <taxon>Arthropoda</taxon>
        <taxon>Hexapoda</taxon>
        <taxon>Insecta</taxon>
        <taxon>Pterygota</taxon>
        <taxon>Neoptera</taxon>
        <taxon>Endopterygota</taxon>
        <taxon>Lepidoptera</taxon>
        <taxon>Glossata</taxon>
        <taxon>Ditrysia</taxon>
        <taxon>Noctuoidea</taxon>
        <taxon>Noctuidae</taxon>
        <taxon>Amphipyrinae</taxon>
        <taxon>Spodoptera</taxon>
    </lineage>
</organism>
<feature type="signal peptide" evidence="2">
    <location>
        <begin position="1"/>
        <end position="26"/>
    </location>
</feature>
<dbReference type="AlphaFoldDB" id="A0A9R0CZA5"/>
<keyword evidence="3" id="KW-1185">Reference proteome</keyword>
<evidence type="ECO:0000313" key="5">
    <source>
        <dbReference type="RefSeq" id="XP_050562079.1"/>
    </source>
</evidence>
<dbReference type="GeneID" id="118265576"/>
<name>A0A9R0CZA5_SPOFR</name>
<feature type="chain" id="PRO_5044700484" evidence="2">
    <location>
        <begin position="27"/>
        <end position="123"/>
    </location>
</feature>
<feature type="compositionally biased region" description="Low complexity" evidence="1">
    <location>
        <begin position="53"/>
        <end position="63"/>
    </location>
</feature>
<evidence type="ECO:0000256" key="1">
    <source>
        <dbReference type="SAM" id="MobiDB-lite"/>
    </source>
</evidence>
<evidence type="ECO:0000313" key="4">
    <source>
        <dbReference type="RefSeq" id="XP_035434317.2"/>
    </source>
</evidence>
<dbReference type="RefSeq" id="XP_050562082.1">
    <property type="nucleotide sequence ID" value="XM_050706125.1"/>
</dbReference>
<feature type="region of interest" description="Disordered" evidence="1">
    <location>
        <begin position="21"/>
        <end position="70"/>
    </location>
</feature>
<accession>A0A9R0CZA5</accession>
<reference evidence="4 5" key="1">
    <citation type="submission" date="2025-04" db="UniProtKB">
        <authorList>
            <consortium name="RefSeq"/>
        </authorList>
    </citation>
    <scope>IDENTIFICATION</scope>
    <source>
        <tissue evidence="4 5">Whole larval tissue</tissue>
    </source>
</reference>
<evidence type="ECO:0000313" key="6">
    <source>
        <dbReference type="RefSeq" id="XP_050562080.1"/>
    </source>
</evidence>